<sequence length="202" mass="21755">MSQSTIEALPDFCFYSRSGLRIVLLPKSLRRIGARCFQNCGRLETADLSRCPNLTTIGAGAFGHCSLSDVSLPVKDLTEMGDSCFLGCGVANLDLVNCRKLTALGSWTFSNCVSLVSIRLPPSLRRVGAGCFAYCTKLKSAAFGEVVEWGEDPFVGCRFEELTFLGGHGSLLGGRVFPGCARLWSMTVSLCGRRTWPLGGPL</sequence>
<organism evidence="1">
    <name type="scientific">Coptotermes formosanus</name>
    <name type="common">Formosan subterranean termite</name>
    <dbReference type="NCBI Taxonomy" id="36987"/>
    <lineage>
        <taxon>Eukaryota</taxon>
        <taxon>Metazoa</taxon>
        <taxon>Ecdysozoa</taxon>
        <taxon>Arthropoda</taxon>
        <taxon>Hexapoda</taxon>
        <taxon>Insecta</taxon>
        <taxon>Pterygota</taxon>
        <taxon>Neoptera</taxon>
        <taxon>Polyneoptera</taxon>
        <taxon>Dictyoptera</taxon>
        <taxon>Blattodea</taxon>
        <taxon>Blattoidea</taxon>
        <taxon>Termitoidae</taxon>
        <taxon>Rhinotermitidae</taxon>
        <taxon>Coptotermes</taxon>
    </lineage>
</organism>
<accession>R4UKP2</accession>
<name>R4UKP2_COPFO</name>
<dbReference type="InterPro" id="IPR053139">
    <property type="entry name" value="Surface_bspA-like"/>
</dbReference>
<dbReference type="PANTHER" id="PTHR45661">
    <property type="entry name" value="SURFACE ANTIGEN"/>
    <property type="match status" value="1"/>
</dbReference>
<dbReference type="Pfam" id="PF13306">
    <property type="entry name" value="LRR_5"/>
    <property type="match status" value="1"/>
</dbReference>
<dbReference type="Gene3D" id="3.80.10.10">
    <property type="entry name" value="Ribonuclease Inhibitor"/>
    <property type="match status" value="1"/>
</dbReference>
<dbReference type="SUPFAM" id="SSF52058">
    <property type="entry name" value="L domain-like"/>
    <property type="match status" value="1"/>
</dbReference>
<dbReference type="AlphaFoldDB" id="R4UKP2"/>
<reference evidence="1" key="1">
    <citation type="submission" date="2013-03" db="EMBL/GenBank/DDBJ databases">
        <title>Immune-Related transcriptome of Coptotermes formosanus Shiraki workers: the defense mechanism.</title>
        <authorList>
            <person name="Hussain A."/>
            <person name="Li Y.F."/>
            <person name="Wen S.Y."/>
        </authorList>
    </citation>
    <scope>NUCLEOTIDE SEQUENCE</scope>
</reference>
<evidence type="ECO:0000313" key="1">
    <source>
        <dbReference type="EMBL" id="AGM32699.1"/>
    </source>
</evidence>
<dbReference type="InterPro" id="IPR026906">
    <property type="entry name" value="LRR_5"/>
</dbReference>
<dbReference type="EMBL" id="KC740875">
    <property type="protein sequence ID" value="AGM32699.1"/>
    <property type="molecule type" value="mRNA"/>
</dbReference>
<protein>
    <submittedName>
        <fullName evidence="1">Leucine rich repeat containing protein</fullName>
    </submittedName>
</protein>
<dbReference type="PANTHER" id="PTHR45661:SF3">
    <property type="entry name" value="IG-LIKE DOMAIN-CONTAINING PROTEIN"/>
    <property type="match status" value="1"/>
</dbReference>
<proteinExistence type="evidence at transcript level"/>
<dbReference type="InterPro" id="IPR032675">
    <property type="entry name" value="LRR_dom_sf"/>
</dbReference>